<dbReference type="EMBL" id="CP007145">
    <property type="protein sequence ID" value="AHJ99568.1"/>
    <property type="molecule type" value="Genomic_DNA"/>
</dbReference>
<protein>
    <submittedName>
        <fullName evidence="1">Uncharacterized protein</fullName>
    </submittedName>
</protein>
<accession>W8F3N8</accession>
<organism evidence="1 2">
    <name type="scientific">Hymenobacter swuensis DY53</name>
    <dbReference type="NCBI Taxonomy" id="1227739"/>
    <lineage>
        <taxon>Bacteria</taxon>
        <taxon>Pseudomonadati</taxon>
        <taxon>Bacteroidota</taxon>
        <taxon>Cytophagia</taxon>
        <taxon>Cytophagales</taxon>
        <taxon>Hymenobacteraceae</taxon>
        <taxon>Hymenobacter</taxon>
    </lineage>
</organism>
<gene>
    <name evidence="1" type="ORF">Hsw_3973</name>
</gene>
<name>W8F3N8_9BACT</name>
<dbReference type="AlphaFoldDB" id="W8F3N8"/>
<dbReference type="KEGG" id="hsw:Hsw_3973"/>
<proteinExistence type="predicted"/>
<evidence type="ECO:0000313" key="2">
    <source>
        <dbReference type="Proteomes" id="UP000019423"/>
    </source>
</evidence>
<sequence>MLVADFNAAVTLGRSILALLKTGRRPLKIAVQQMIDLGGGTTNTEQRHLRDLCAHLGATHSVILLHTRKITTTELLKILESRQEELPVDVTC</sequence>
<reference evidence="1 2" key="1">
    <citation type="submission" date="2014-01" db="EMBL/GenBank/DDBJ databases">
        <title>Complete genome sequence of ionizing-radiation resistance bacterium Hymenobacter swuensis DY53.</title>
        <authorList>
            <person name="Jung J.-H."/>
            <person name="Jeong S.-W."/>
            <person name="Joe M.-H."/>
            <person name="Cho y.-j."/>
            <person name="Kim M.-K."/>
            <person name="Lim S.-Y."/>
        </authorList>
    </citation>
    <scope>NUCLEOTIDE SEQUENCE [LARGE SCALE GENOMIC DNA]</scope>
    <source>
        <strain evidence="1 2">DY53</strain>
    </source>
</reference>
<dbReference type="HOGENOM" id="CLU_2409289_0_0_10"/>
<dbReference type="STRING" id="1227739.Hsw_3973"/>
<keyword evidence="2" id="KW-1185">Reference proteome</keyword>
<dbReference type="Proteomes" id="UP000019423">
    <property type="component" value="Chromosome"/>
</dbReference>
<evidence type="ECO:0000313" key="1">
    <source>
        <dbReference type="EMBL" id="AHJ99568.1"/>
    </source>
</evidence>